<gene>
    <name evidence="1" type="ORF">N5A56_007985</name>
</gene>
<reference evidence="1" key="1">
    <citation type="submission" date="2023-02" db="EMBL/GenBank/DDBJ databases">
        <title>Polaribacter ponticola sp. nov., isolated from seawater.</title>
        <authorList>
            <person name="Baek J.H."/>
            <person name="Kim J.M."/>
            <person name="Choi D.G."/>
            <person name="Jeon C.O."/>
        </authorList>
    </citation>
    <scope>NUCLEOTIDE SEQUENCE</scope>
    <source>
        <strain evidence="1">MSW5</strain>
    </source>
</reference>
<dbReference type="EMBL" id="JAOSLC020000003">
    <property type="protein sequence ID" value="MDD7914362.1"/>
    <property type="molecule type" value="Genomic_DNA"/>
</dbReference>
<evidence type="ECO:0000313" key="2">
    <source>
        <dbReference type="Proteomes" id="UP001151478"/>
    </source>
</evidence>
<dbReference type="Proteomes" id="UP001151478">
    <property type="component" value="Unassembled WGS sequence"/>
</dbReference>
<protein>
    <recommendedName>
        <fullName evidence="3">DUF4258 domain-containing protein</fullName>
    </recommendedName>
</protein>
<organism evidence="1 2">
    <name type="scientific">Polaribacter ponticola</name>
    <dbReference type="NCBI Taxonomy" id="2978475"/>
    <lineage>
        <taxon>Bacteria</taxon>
        <taxon>Pseudomonadati</taxon>
        <taxon>Bacteroidota</taxon>
        <taxon>Flavobacteriia</taxon>
        <taxon>Flavobacteriales</taxon>
        <taxon>Flavobacteriaceae</taxon>
    </lineage>
</organism>
<dbReference type="RefSeq" id="WP_274270320.1">
    <property type="nucleotide sequence ID" value="NZ_JAOSLC020000003.1"/>
</dbReference>
<evidence type="ECO:0008006" key="3">
    <source>
        <dbReference type="Google" id="ProtNLM"/>
    </source>
</evidence>
<keyword evidence="2" id="KW-1185">Reference proteome</keyword>
<comment type="caution">
    <text evidence="1">The sequence shown here is derived from an EMBL/GenBank/DDBJ whole genome shotgun (WGS) entry which is preliminary data.</text>
</comment>
<accession>A0ABT5S8E1</accession>
<sequence>MSFGQDIKTSKKTIVPLVKRDSITSKKKDSLYKTKKDSLLLKNIDTIAKDSIKPKESVEDIITHIAKDYTIQNAKDKTVTLYNEANITYTDIDLKAGIIIIDYKKTLFLLKE</sequence>
<proteinExistence type="predicted"/>
<name>A0ABT5S8E1_9FLAO</name>
<evidence type="ECO:0000313" key="1">
    <source>
        <dbReference type="EMBL" id="MDD7914362.1"/>
    </source>
</evidence>